<feature type="transmembrane region" description="Helical" evidence="1">
    <location>
        <begin position="12"/>
        <end position="32"/>
    </location>
</feature>
<keyword evidence="1" id="KW-1133">Transmembrane helix</keyword>
<feature type="transmembrane region" description="Helical" evidence="1">
    <location>
        <begin position="38"/>
        <end position="60"/>
    </location>
</feature>
<dbReference type="EMBL" id="CAXAMM010035568">
    <property type="protein sequence ID" value="CAK9074532.1"/>
    <property type="molecule type" value="Genomic_DNA"/>
</dbReference>
<evidence type="ECO:0000313" key="2">
    <source>
        <dbReference type="EMBL" id="CAK9074532.1"/>
    </source>
</evidence>
<accession>A0ABP0PET6</accession>
<dbReference type="Proteomes" id="UP001642464">
    <property type="component" value="Unassembled WGS sequence"/>
</dbReference>
<keyword evidence="1" id="KW-0812">Transmembrane</keyword>
<keyword evidence="3" id="KW-1185">Reference proteome</keyword>
<sequence>NNARAIRLGAVYATVVFLAGFVLGALRTLVIAPRTGDLAAVLLELPIILAISWLVFGALARRQAPLPLSGRGLAGLVAFLWLIVLELALSAVIAPGGSAAMVVGWLTLTGGIGLAGQ</sequence>
<feature type="non-terminal residue" evidence="2">
    <location>
        <position position="1"/>
    </location>
</feature>
<evidence type="ECO:0000313" key="3">
    <source>
        <dbReference type="Proteomes" id="UP001642464"/>
    </source>
</evidence>
<comment type="caution">
    <text evidence="2">The sequence shown here is derived from an EMBL/GenBank/DDBJ whole genome shotgun (WGS) entry which is preliminary data.</text>
</comment>
<reference evidence="2 3" key="1">
    <citation type="submission" date="2024-02" db="EMBL/GenBank/DDBJ databases">
        <authorList>
            <person name="Chen Y."/>
            <person name="Shah S."/>
            <person name="Dougan E. K."/>
            <person name="Thang M."/>
            <person name="Chan C."/>
        </authorList>
    </citation>
    <scope>NUCLEOTIDE SEQUENCE [LARGE SCALE GENOMIC DNA]</scope>
</reference>
<name>A0ABP0PET6_9DINO</name>
<gene>
    <name evidence="2" type="ORF">SCF082_LOCUS36286</name>
</gene>
<organism evidence="2 3">
    <name type="scientific">Durusdinium trenchii</name>
    <dbReference type="NCBI Taxonomy" id="1381693"/>
    <lineage>
        <taxon>Eukaryota</taxon>
        <taxon>Sar</taxon>
        <taxon>Alveolata</taxon>
        <taxon>Dinophyceae</taxon>
        <taxon>Suessiales</taxon>
        <taxon>Symbiodiniaceae</taxon>
        <taxon>Durusdinium</taxon>
    </lineage>
</organism>
<feature type="transmembrane region" description="Helical" evidence="1">
    <location>
        <begin position="72"/>
        <end position="93"/>
    </location>
</feature>
<feature type="transmembrane region" description="Helical" evidence="1">
    <location>
        <begin position="99"/>
        <end position="116"/>
    </location>
</feature>
<protein>
    <recommendedName>
        <fullName evidence="4">DUF4386 family protein</fullName>
    </recommendedName>
</protein>
<feature type="non-terminal residue" evidence="2">
    <location>
        <position position="117"/>
    </location>
</feature>
<proteinExistence type="predicted"/>
<evidence type="ECO:0000256" key="1">
    <source>
        <dbReference type="SAM" id="Phobius"/>
    </source>
</evidence>
<keyword evidence="1" id="KW-0472">Membrane</keyword>
<evidence type="ECO:0008006" key="4">
    <source>
        <dbReference type="Google" id="ProtNLM"/>
    </source>
</evidence>